<dbReference type="GeneID" id="96303983"/>
<evidence type="ECO:0000313" key="2">
    <source>
        <dbReference type="Proteomes" id="UP000199111"/>
    </source>
</evidence>
<sequence>MSPPELCFRAETEDGTIVNDPSEDSIHTLIKGLALPDNSFLTIEPPDGSPAWFAVISLLPDGAYEVEYRDPARGVHDLTPENDRSRIAREVTMWLTRTCRFHERRPGLRSVTAWRSPTRLYDLLGTYWSPVAAGLGFAAVWCEGVSIEETARRLRADLSSATPCTLRGIGHGFDGDARPGDRAGIILVGEAGTWTLAVQVQEMDVTSEPALSALSRSGGRVLSMGWHVNGAHRITYAVDGLVVSSAPMEKIPAPLEQHMEGLSMPGVNWDEDDEDGDFSTEEMIDTALVLVGRVTGRELDKKWLDAIHTRYVIPEGTWP</sequence>
<dbReference type="EMBL" id="FOQY01000016">
    <property type="protein sequence ID" value="SFK06810.1"/>
    <property type="molecule type" value="Genomic_DNA"/>
</dbReference>
<dbReference type="Pfam" id="PF20062">
    <property type="entry name" value="DUF6461"/>
    <property type="match status" value="1"/>
</dbReference>
<organism evidence="1 2">
    <name type="scientific">Streptosporangium canum</name>
    <dbReference type="NCBI Taxonomy" id="324952"/>
    <lineage>
        <taxon>Bacteria</taxon>
        <taxon>Bacillati</taxon>
        <taxon>Actinomycetota</taxon>
        <taxon>Actinomycetes</taxon>
        <taxon>Streptosporangiales</taxon>
        <taxon>Streptosporangiaceae</taxon>
        <taxon>Streptosporangium</taxon>
    </lineage>
</organism>
<keyword evidence="2" id="KW-1185">Reference proteome</keyword>
<dbReference type="AlphaFoldDB" id="A0A1I3WHE4"/>
<protein>
    <submittedName>
        <fullName evidence="1">Uncharacterized protein</fullName>
    </submittedName>
</protein>
<proteinExistence type="predicted"/>
<accession>A0A1I3WHE4</accession>
<dbReference type="Proteomes" id="UP000199111">
    <property type="component" value="Unassembled WGS sequence"/>
</dbReference>
<dbReference type="RefSeq" id="WP_143121038.1">
    <property type="nucleotide sequence ID" value="NZ_FOQY01000016.1"/>
</dbReference>
<evidence type="ECO:0000313" key="1">
    <source>
        <dbReference type="EMBL" id="SFK06810.1"/>
    </source>
</evidence>
<dbReference type="InterPro" id="IPR045592">
    <property type="entry name" value="DUF6461"/>
</dbReference>
<name>A0A1I3WHE4_9ACTN</name>
<gene>
    <name evidence="1" type="ORF">SAMN05216275_116142</name>
</gene>
<reference evidence="2" key="1">
    <citation type="submission" date="2016-10" db="EMBL/GenBank/DDBJ databases">
        <authorList>
            <person name="Varghese N."/>
            <person name="Submissions S."/>
        </authorList>
    </citation>
    <scope>NUCLEOTIDE SEQUENCE [LARGE SCALE GENOMIC DNA]</scope>
    <source>
        <strain evidence="2">CGMCC 4.2126</strain>
    </source>
</reference>